<sequence length="134" mass="15578">MKTTNYFNTFIEIAEDCPVKVAEIPAMKGEKKTVALLQFEIIDQHPYRYTSDEVLFTIHALKNDFSPHDKSEMEAYFSKGRACFRASPLGKRYGWGIHYNNEGKMALYGIGSKKYSEFVNDKRLEHVKAMRNKR</sequence>
<dbReference type="Pfam" id="PF19654">
    <property type="entry name" value="DUF6157"/>
    <property type="match status" value="1"/>
</dbReference>
<dbReference type="EMBL" id="PJNI01000008">
    <property type="protein sequence ID" value="PKR80687.1"/>
    <property type="molecule type" value="Genomic_DNA"/>
</dbReference>
<name>A0A2I0R291_9FLAO</name>
<proteinExistence type="predicted"/>
<dbReference type="InterPro" id="IPR046155">
    <property type="entry name" value="DUF6157"/>
</dbReference>
<protein>
    <submittedName>
        <fullName evidence="1">Uncharacterized protein</fullName>
    </submittedName>
</protein>
<dbReference type="AlphaFoldDB" id="A0A2I0R291"/>
<dbReference type="RefSeq" id="WP_101334469.1">
    <property type="nucleotide sequence ID" value="NZ_PJNI01000008.1"/>
</dbReference>
<accession>A0A2I0R291</accession>
<keyword evidence="2" id="KW-1185">Reference proteome</keyword>
<evidence type="ECO:0000313" key="1">
    <source>
        <dbReference type="EMBL" id="PKR80687.1"/>
    </source>
</evidence>
<organism evidence="1 2">
    <name type="scientific">Brumimicrobium salinarum</name>
    <dbReference type="NCBI Taxonomy" id="2058658"/>
    <lineage>
        <taxon>Bacteria</taxon>
        <taxon>Pseudomonadati</taxon>
        <taxon>Bacteroidota</taxon>
        <taxon>Flavobacteriia</taxon>
        <taxon>Flavobacteriales</taxon>
        <taxon>Crocinitomicaceae</taxon>
        <taxon>Brumimicrobium</taxon>
    </lineage>
</organism>
<reference evidence="1 2" key="1">
    <citation type="submission" date="2017-12" db="EMBL/GenBank/DDBJ databases">
        <title>The draft genome sequence of Brumimicrobium saltpan LHR20.</title>
        <authorList>
            <person name="Do Z.-J."/>
            <person name="Luo H.-R."/>
        </authorList>
    </citation>
    <scope>NUCLEOTIDE SEQUENCE [LARGE SCALE GENOMIC DNA]</scope>
    <source>
        <strain evidence="1 2">LHR20</strain>
    </source>
</reference>
<dbReference type="OrthoDB" id="2361182at2"/>
<evidence type="ECO:0000313" key="2">
    <source>
        <dbReference type="Proteomes" id="UP000236654"/>
    </source>
</evidence>
<dbReference type="Proteomes" id="UP000236654">
    <property type="component" value="Unassembled WGS sequence"/>
</dbReference>
<gene>
    <name evidence="1" type="ORF">CW751_07915</name>
</gene>
<comment type="caution">
    <text evidence="1">The sequence shown here is derived from an EMBL/GenBank/DDBJ whole genome shotgun (WGS) entry which is preliminary data.</text>
</comment>